<accession>A0A346PPR9</accession>
<dbReference type="KEGG" id="nag:AArcMg_1501"/>
<evidence type="ECO:0000313" key="2">
    <source>
        <dbReference type="Proteomes" id="UP000258613"/>
    </source>
</evidence>
<proteinExistence type="predicted"/>
<dbReference type="RefSeq" id="WP_117368212.1">
    <property type="nucleotide sequence ID" value="NZ_CP027033.1"/>
</dbReference>
<dbReference type="Proteomes" id="UP000258613">
    <property type="component" value="Chromosome"/>
</dbReference>
<protein>
    <submittedName>
        <fullName evidence="1">Uncharacterized protein</fullName>
    </submittedName>
</protein>
<sequence length="616" mass="69803">MATSQTVPDDRPSTHREWQEEAYDTIKHCAINGGRHLLDILMALGKTYAAGNLAADPEVDKPITVLTGETDTRDQVQEYAVDAGVDPDRIKMLPRFVEDCPTRAGEHDDEHEVPGWEVPWSELLEMLQRQQLSPSQIHERLGEHIPCQHEGRCEYAQKCDFDEEEMDLIIGHPIHANVERYVEDRIVLFDEDAADAFQYEVDQATYTEAVNAFLQNHADEIGASSFDDLIRATDDEKEQWISTIEENYTLLDPQLGYSSQGCRADVPLLTIAILNGENVETDDVVLENMRRTEIGDIVLLYDEGKGRNDPMMMVRNPPNPLSSAWSVVAMDGTPKKSVWEGGLGMTLDHDEFMTPGERETYIRDILNYDIIQLTPDRTVPAAKPDNVKRWVLNGFLHDIKERHDEMVPVIAPNKTKKSKVESRYVKSKELHHGKVRSHSEYEDEQLLAVLGSQHPGDRVIQRWAALDGHAVESNGESSVNKSYGPIGDDYYEYLVHNEVAQAIFRAGRSEDVDGATIYVYTCLIPDWVPRRVVTEKPAKWSEEMKLTMRTLKDLGSAPKERLVNETDQPDRTVRRHLNTLQDEGAVENVSGYGGYDEWVDTGIRNMNPHGQFAIDP</sequence>
<evidence type="ECO:0000313" key="1">
    <source>
        <dbReference type="EMBL" id="AXR81514.1"/>
    </source>
</evidence>
<organism evidence="1 2">
    <name type="scientific">Natrarchaeobaculum sulfurireducens</name>
    <dbReference type="NCBI Taxonomy" id="2044521"/>
    <lineage>
        <taxon>Archaea</taxon>
        <taxon>Methanobacteriati</taxon>
        <taxon>Methanobacteriota</taxon>
        <taxon>Stenosarchaea group</taxon>
        <taxon>Halobacteria</taxon>
        <taxon>Halobacteriales</taxon>
        <taxon>Natrialbaceae</taxon>
        <taxon>Natrarchaeobaculum</taxon>
    </lineage>
</organism>
<reference evidence="2" key="1">
    <citation type="submission" date="2018-02" db="EMBL/GenBank/DDBJ databases">
        <title>Phenotypic and genomic properties of facultatively anaerobic sulfur-reducing natronoarchaea from hypersaline soda lakes.</title>
        <authorList>
            <person name="Sorokin D.Y."/>
            <person name="Kublanov I.V."/>
            <person name="Roman P."/>
            <person name="Sinninghe Damste J.S."/>
            <person name="Golyshin P.N."/>
            <person name="Rojo D."/>
            <person name="Ciordia S."/>
            <person name="Mena M.D.C."/>
            <person name="Ferrer M."/>
            <person name="Messina E."/>
            <person name="Smedile F."/>
            <person name="La Spada G."/>
            <person name="La Cono V."/>
            <person name="Yakimov M.M."/>
        </authorList>
    </citation>
    <scope>NUCLEOTIDE SEQUENCE [LARGE SCALE GENOMIC DNA]</scope>
    <source>
        <strain evidence="2">AArc-Mg</strain>
    </source>
</reference>
<name>A0A346PPR9_9EURY</name>
<dbReference type="GeneID" id="37641988"/>
<keyword evidence="2" id="KW-1185">Reference proteome</keyword>
<gene>
    <name evidence="1" type="ORF">AArcMg_1501</name>
</gene>
<dbReference type="EMBL" id="CP027033">
    <property type="protein sequence ID" value="AXR81514.1"/>
    <property type="molecule type" value="Genomic_DNA"/>
</dbReference>
<dbReference type="AlphaFoldDB" id="A0A346PPR9"/>
<dbReference type="OrthoDB" id="242746at2157"/>